<name>A0ABV0VMI0_9TELE</name>
<comment type="caution">
    <text evidence="1">The sequence shown here is derived from an EMBL/GenBank/DDBJ whole genome shotgun (WGS) entry which is preliminary data.</text>
</comment>
<protein>
    <submittedName>
        <fullName evidence="1">Uncharacterized protein</fullName>
    </submittedName>
</protein>
<evidence type="ECO:0000313" key="2">
    <source>
        <dbReference type="Proteomes" id="UP001482620"/>
    </source>
</evidence>
<gene>
    <name evidence="1" type="ORF">ILYODFUR_035723</name>
</gene>
<organism evidence="1 2">
    <name type="scientific">Ilyodon furcidens</name>
    <name type="common">goldbreast splitfin</name>
    <dbReference type="NCBI Taxonomy" id="33524"/>
    <lineage>
        <taxon>Eukaryota</taxon>
        <taxon>Metazoa</taxon>
        <taxon>Chordata</taxon>
        <taxon>Craniata</taxon>
        <taxon>Vertebrata</taxon>
        <taxon>Euteleostomi</taxon>
        <taxon>Actinopterygii</taxon>
        <taxon>Neopterygii</taxon>
        <taxon>Teleostei</taxon>
        <taxon>Neoteleostei</taxon>
        <taxon>Acanthomorphata</taxon>
        <taxon>Ovalentaria</taxon>
        <taxon>Atherinomorphae</taxon>
        <taxon>Cyprinodontiformes</taxon>
        <taxon>Goodeidae</taxon>
        <taxon>Ilyodon</taxon>
    </lineage>
</organism>
<dbReference type="EMBL" id="JAHRIQ010111206">
    <property type="protein sequence ID" value="MEQ2257533.1"/>
    <property type="molecule type" value="Genomic_DNA"/>
</dbReference>
<reference evidence="1 2" key="1">
    <citation type="submission" date="2021-06" db="EMBL/GenBank/DDBJ databases">
        <authorList>
            <person name="Palmer J.M."/>
        </authorList>
    </citation>
    <scope>NUCLEOTIDE SEQUENCE [LARGE SCALE GENOMIC DNA]</scope>
    <source>
        <strain evidence="2">if_2019</strain>
        <tissue evidence="1">Muscle</tissue>
    </source>
</reference>
<accession>A0ABV0VMI0</accession>
<dbReference type="Proteomes" id="UP001482620">
    <property type="component" value="Unassembled WGS sequence"/>
</dbReference>
<sequence>MLFAIPVWSTTGHHVKEAPLEKQKLGGWVFSLLHTGQFHEILDKAQDPAVDCKQFIMFVPVLDEGGEVDHFGLFTDV</sequence>
<evidence type="ECO:0000313" key="1">
    <source>
        <dbReference type="EMBL" id="MEQ2257533.1"/>
    </source>
</evidence>
<proteinExistence type="predicted"/>
<keyword evidence="2" id="KW-1185">Reference proteome</keyword>